<accession>A0A164SAD6</accession>
<sequence>MAPKRKKKTEQVRVSSKGSNESQLEGSSTRQSLLERLHPEIITLIVETLAASYDDRDEYSRNKDLCSLACCRLLSVDAERVLYRSLTFWSGGWKAGAIIDKMKSGAAKYVQELAITGYGEQAVRRGRSSRNTYSDVPFAQMTSLRVLCIYRNGENDMYNHVRNPEIFQLLRESLPKNILHTFVYLLPYEAEDLEFLKDQNGLRRLTLHTLPVETRSCELLKNPSFLPKLEHLGLARLEASSSIMMQGLPGRSIHSLEIRTAECIPETWGIFAEQLTILDLSQTAPYKGGSAAFIECVTKNLPNLRLFRISWLLLKYSMSLDLALMLCGELERLQHLEASEIRVYYPGSSQDDLTSCVKLIDEVVAKYSGASLQSILIRSDFSVSNNRTVSRVGDQVWRHVFPSNSRDWLDLYAQKASSTK</sequence>
<dbReference type="OrthoDB" id="3188866at2759"/>
<keyword evidence="3" id="KW-1185">Reference proteome</keyword>
<organism evidence="2 3">
    <name type="scientific">Sistotremastrum niveocremeum HHB9708</name>
    <dbReference type="NCBI Taxonomy" id="1314777"/>
    <lineage>
        <taxon>Eukaryota</taxon>
        <taxon>Fungi</taxon>
        <taxon>Dikarya</taxon>
        <taxon>Basidiomycota</taxon>
        <taxon>Agaricomycotina</taxon>
        <taxon>Agaricomycetes</taxon>
        <taxon>Sistotremastrales</taxon>
        <taxon>Sistotremastraceae</taxon>
        <taxon>Sertulicium</taxon>
        <taxon>Sertulicium niveocremeum</taxon>
    </lineage>
</organism>
<dbReference type="AlphaFoldDB" id="A0A164SAD6"/>
<gene>
    <name evidence="2" type="ORF">SISNIDRAFT_456901</name>
</gene>
<protein>
    <recommendedName>
        <fullName evidence="4">F-box domain-containing protein</fullName>
    </recommendedName>
</protein>
<feature type="region of interest" description="Disordered" evidence="1">
    <location>
        <begin position="1"/>
        <end position="30"/>
    </location>
</feature>
<evidence type="ECO:0000256" key="1">
    <source>
        <dbReference type="SAM" id="MobiDB-lite"/>
    </source>
</evidence>
<evidence type="ECO:0000313" key="2">
    <source>
        <dbReference type="EMBL" id="KZS91289.1"/>
    </source>
</evidence>
<name>A0A164SAD6_9AGAM</name>
<dbReference type="SUPFAM" id="SSF52047">
    <property type="entry name" value="RNI-like"/>
    <property type="match status" value="1"/>
</dbReference>
<feature type="compositionally biased region" description="Polar residues" evidence="1">
    <location>
        <begin position="12"/>
        <end position="30"/>
    </location>
</feature>
<reference evidence="2 3" key="1">
    <citation type="journal article" date="2016" name="Mol. Biol. Evol.">
        <title>Comparative Genomics of Early-Diverging Mushroom-Forming Fungi Provides Insights into the Origins of Lignocellulose Decay Capabilities.</title>
        <authorList>
            <person name="Nagy L.G."/>
            <person name="Riley R."/>
            <person name="Tritt A."/>
            <person name="Adam C."/>
            <person name="Daum C."/>
            <person name="Floudas D."/>
            <person name="Sun H."/>
            <person name="Yadav J.S."/>
            <person name="Pangilinan J."/>
            <person name="Larsson K.H."/>
            <person name="Matsuura K."/>
            <person name="Barry K."/>
            <person name="Labutti K."/>
            <person name="Kuo R."/>
            <person name="Ohm R.A."/>
            <person name="Bhattacharya S.S."/>
            <person name="Shirouzu T."/>
            <person name="Yoshinaga Y."/>
            <person name="Martin F.M."/>
            <person name="Grigoriev I.V."/>
            <person name="Hibbett D.S."/>
        </authorList>
    </citation>
    <scope>NUCLEOTIDE SEQUENCE [LARGE SCALE GENOMIC DNA]</scope>
    <source>
        <strain evidence="2 3">HHB9708</strain>
    </source>
</reference>
<proteinExistence type="predicted"/>
<dbReference type="Proteomes" id="UP000076722">
    <property type="component" value="Unassembled WGS sequence"/>
</dbReference>
<evidence type="ECO:0000313" key="3">
    <source>
        <dbReference type="Proteomes" id="UP000076722"/>
    </source>
</evidence>
<evidence type="ECO:0008006" key="4">
    <source>
        <dbReference type="Google" id="ProtNLM"/>
    </source>
</evidence>
<dbReference type="EMBL" id="KV419416">
    <property type="protein sequence ID" value="KZS91289.1"/>
    <property type="molecule type" value="Genomic_DNA"/>
</dbReference>